<organism evidence="3 4">
    <name type="scientific">Nocardioides kongjuensis</name>
    <dbReference type="NCBI Taxonomy" id="349522"/>
    <lineage>
        <taxon>Bacteria</taxon>
        <taxon>Bacillati</taxon>
        <taxon>Actinomycetota</taxon>
        <taxon>Actinomycetes</taxon>
        <taxon>Propionibacteriales</taxon>
        <taxon>Nocardioidaceae</taxon>
        <taxon>Nocardioides</taxon>
    </lineage>
</organism>
<dbReference type="EMBL" id="JACCBF010000001">
    <property type="protein sequence ID" value="NYD32330.1"/>
    <property type="molecule type" value="Genomic_DNA"/>
</dbReference>
<feature type="chain" id="PRO_5039127253" evidence="1">
    <location>
        <begin position="22"/>
        <end position="162"/>
    </location>
</feature>
<dbReference type="RefSeq" id="WP_179728526.1">
    <property type="nucleotide sequence ID" value="NZ_BAABEF010000001.1"/>
</dbReference>
<dbReference type="InterPro" id="IPR014044">
    <property type="entry name" value="CAP_dom"/>
</dbReference>
<protein>
    <submittedName>
        <fullName evidence="3">Uncharacterized protein YkwD</fullName>
    </submittedName>
</protein>
<dbReference type="Pfam" id="PF00188">
    <property type="entry name" value="CAP"/>
    <property type="match status" value="1"/>
</dbReference>
<dbReference type="AlphaFoldDB" id="A0A852RTY2"/>
<feature type="signal peptide" evidence="1">
    <location>
        <begin position="1"/>
        <end position="21"/>
    </location>
</feature>
<dbReference type="Gene3D" id="3.40.33.10">
    <property type="entry name" value="CAP"/>
    <property type="match status" value="1"/>
</dbReference>
<evidence type="ECO:0000259" key="2">
    <source>
        <dbReference type="Pfam" id="PF00188"/>
    </source>
</evidence>
<gene>
    <name evidence="3" type="ORF">BJ958_003876</name>
</gene>
<evidence type="ECO:0000256" key="1">
    <source>
        <dbReference type="SAM" id="SignalP"/>
    </source>
</evidence>
<feature type="domain" description="SCP" evidence="2">
    <location>
        <begin position="49"/>
        <end position="155"/>
    </location>
</feature>
<name>A0A852RTY2_9ACTN</name>
<accession>A0A852RTY2</accession>
<keyword evidence="1" id="KW-0732">Signal</keyword>
<proteinExistence type="predicted"/>
<dbReference type="InterPro" id="IPR035940">
    <property type="entry name" value="CAP_sf"/>
</dbReference>
<comment type="caution">
    <text evidence="3">The sequence shown here is derived from an EMBL/GenBank/DDBJ whole genome shotgun (WGS) entry which is preliminary data.</text>
</comment>
<dbReference type="SUPFAM" id="SSF55797">
    <property type="entry name" value="PR-1-like"/>
    <property type="match status" value="1"/>
</dbReference>
<evidence type="ECO:0000313" key="4">
    <source>
        <dbReference type="Proteomes" id="UP000582231"/>
    </source>
</evidence>
<reference evidence="3 4" key="1">
    <citation type="submission" date="2020-07" db="EMBL/GenBank/DDBJ databases">
        <title>Sequencing the genomes of 1000 actinobacteria strains.</title>
        <authorList>
            <person name="Klenk H.-P."/>
        </authorList>
    </citation>
    <scope>NUCLEOTIDE SEQUENCE [LARGE SCALE GENOMIC DNA]</scope>
    <source>
        <strain evidence="3 4">DSM 19082</strain>
    </source>
</reference>
<evidence type="ECO:0000313" key="3">
    <source>
        <dbReference type="EMBL" id="NYD32330.1"/>
    </source>
</evidence>
<dbReference type="Proteomes" id="UP000582231">
    <property type="component" value="Unassembled WGS sequence"/>
</dbReference>
<dbReference type="CDD" id="cd05379">
    <property type="entry name" value="CAP_bacterial"/>
    <property type="match status" value="1"/>
</dbReference>
<sequence>MHALVRAALALLVVTSALVVAGPAGVAASAPERVVRPMGDAYETAVLQAIERRRVRRDLSGLTASACVDDVAEARSRRMAVRDEMVHYPGLGKVFDHCGGRRVGEIIARGKGFRDPAAVVRAWMDSPSHHEVIVRPSYRQAAVGAWRDDDGMVFVSVILRAP</sequence>
<keyword evidence="4" id="KW-1185">Reference proteome</keyword>